<evidence type="ECO:0000313" key="2">
    <source>
        <dbReference type="EMBL" id="MBK7675454.1"/>
    </source>
</evidence>
<sequence length="222" mass="23301">MQITTSAQRGQAQFLKAPSSWVCLSFVAAVGLLSSGCASVTGSPNQNVSVQAREQSGTEVKGANCELTNNKGKWFVTTPGSVGIHRSNDDLQVLCTKDGIEPGRAAVVSETKGSMFGNIILGGGIGAIIDHNNGSAYEYPAFIQVIMGVFSKLETPKPSPGTDTQPAGNAQIPGGSVATMSASASSKGTEDQLRDLKRLKESGLIDQDVYLERQRRVLEGNL</sequence>
<comment type="caution">
    <text evidence="2">The sequence shown here is derived from an EMBL/GenBank/DDBJ whole genome shotgun (WGS) entry which is preliminary data.</text>
</comment>
<evidence type="ECO:0000313" key="3">
    <source>
        <dbReference type="Proteomes" id="UP000697998"/>
    </source>
</evidence>
<feature type="compositionally biased region" description="Polar residues" evidence="1">
    <location>
        <begin position="178"/>
        <end position="187"/>
    </location>
</feature>
<evidence type="ECO:0008006" key="4">
    <source>
        <dbReference type="Google" id="ProtNLM"/>
    </source>
</evidence>
<evidence type="ECO:0000256" key="1">
    <source>
        <dbReference type="SAM" id="MobiDB-lite"/>
    </source>
</evidence>
<gene>
    <name evidence="2" type="ORF">IPJ27_12245</name>
</gene>
<accession>A0A935PZS4</accession>
<name>A0A935PZS4_9PROT</name>
<organism evidence="2 3">
    <name type="scientific">Candidatus Accumulibacter proximus</name>
    <dbReference type="NCBI Taxonomy" id="2954385"/>
    <lineage>
        <taxon>Bacteria</taxon>
        <taxon>Pseudomonadati</taxon>
        <taxon>Pseudomonadota</taxon>
        <taxon>Betaproteobacteria</taxon>
        <taxon>Candidatus Accumulibacter</taxon>
    </lineage>
</organism>
<reference evidence="2 3" key="1">
    <citation type="submission" date="2020-10" db="EMBL/GenBank/DDBJ databases">
        <title>Connecting structure to function with the recovery of over 1000 high-quality activated sludge metagenome-assembled genomes encoding full-length rRNA genes using long-read sequencing.</title>
        <authorList>
            <person name="Singleton C.M."/>
            <person name="Petriglieri F."/>
            <person name="Kristensen J.M."/>
            <person name="Kirkegaard R.H."/>
            <person name="Michaelsen T.Y."/>
            <person name="Andersen M.H."/>
            <person name="Karst S.M."/>
            <person name="Dueholm M.S."/>
            <person name="Nielsen P.H."/>
            <person name="Albertsen M."/>
        </authorList>
    </citation>
    <scope>NUCLEOTIDE SEQUENCE [LARGE SCALE GENOMIC DNA]</scope>
    <source>
        <strain evidence="2">EsbW_18-Q3-R4-48_BATAC.285</strain>
    </source>
</reference>
<dbReference type="Proteomes" id="UP000697998">
    <property type="component" value="Unassembled WGS sequence"/>
</dbReference>
<feature type="region of interest" description="Disordered" evidence="1">
    <location>
        <begin position="155"/>
        <end position="193"/>
    </location>
</feature>
<dbReference type="EMBL" id="JADJMH010000011">
    <property type="protein sequence ID" value="MBK7675454.1"/>
    <property type="molecule type" value="Genomic_DNA"/>
</dbReference>
<protein>
    <recommendedName>
        <fullName evidence="4">SHOCT domain-containing protein</fullName>
    </recommendedName>
</protein>
<proteinExistence type="predicted"/>
<dbReference type="AlphaFoldDB" id="A0A935PZS4"/>